<proteinExistence type="predicted"/>
<reference evidence="1 2" key="1">
    <citation type="journal article" date="2018" name="Nat. Ecol. Evol.">
        <title>Shark genomes provide insights into elasmobranch evolution and the origin of vertebrates.</title>
        <authorList>
            <person name="Hara Y"/>
            <person name="Yamaguchi K"/>
            <person name="Onimaru K"/>
            <person name="Kadota M"/>
            <person name="Koyanagi M"/>
            <person name="Keeley SD"/>
            <person name="Tatsumi K"/>
            <person name="Tanaka K"/>
            <person name="Motone F"/>
            <person name="Kageyama Y"/>
            <person name="Nozu R"/>
            <person name="Adachi N"/>
            <person name="Nishimura O"/>
            <person name="Nakagawa R"/>
            <person name="Tanegashima C"/>
            <person name="Kiyatake I"/>
            <person name="Matsumoto R"/>
            <person name="Murakumo K"/>
            <person name="Nishida K"/>
            <person name="Terakita A"/>
            <person name="Kuratani S"/>
            <person name="Sato K"/>
            <person name="Hyodo S Kuraku.S."/>
        </authorList>
    </citation>
    <scope>NUCLEOTIDE SEQUENCE [LARGE SCALE GENOMIC DNA]</scope>
</reference>
<sequence length="135" mass="14286">MRKQPRVLEHVADAAAPGRHMNAGSGIVDRLAVDHDGAAIWTQQPRDGVDQRRLAGAGCAEQAGDAALAGERCRERELAELLLNVDAQHGYCPCRRAVARRANTSAPISAPIAITIETITSRAAAVSPSGVWISE</sequence>
<comment type="caution">
    <text evidence="1">The sequence shown here is derived from an EMBL/GenBank/DDBJ whole genome shotgun (WGS) entry which is preliminary data.</text>
</comment>
<name>A0A401U031_CHIPU</name>
<evidence type="ECO:0000313" key="1">
    <source>
        <dbReference type="EMBL" id="GCC48236.1"/>
    </source>
</evidence>
<dbReference type="AlphaFoldDB" id="A0A401U031"/>
<dbReference type="Proteomes" id="UP000287033">
    <property type="component" value="Unassembled WGS sequence"/>
</dbReference>
<dbReference type="EMBL" id="BEZZ01238453">
    <property type="protein sequence ID" value="GCC48236.1"/>
    <property type="molecule type" value="Genomic_DNA"/>
</dbReference>
<evidence type="ECO:0000313" key="2">
    <source>
        <dbReference type="Proteomes" id="UP000287033"/>
    </source>
</evidence>
<protein>
    <submittedName>
        <fullName evidence="1">Uncharacterized protein</fullName>
    </submittedName>
</protein>
<organism evidence="1 2">
    <name type="scientific">Chiloscyllium punctatum</name>
    <name type="common">Brownbanded bambooshark</name>
    <name type="synonym">Hemiscyllium punctatum</name>
    <dbReference type="NCBI Taxonomy" id="137246"/>
    <lineage>
        <taxon>Eukaryota</taxon>
        <taxon>Metazoa</taxon>
        <taxon>Chordata</taxon>
        <taxon>Craniata</taxon>
        <taxon>Vertebrata</taxon>
        <taxon>Chondrichthyes</taxon>
        <taxon>Elasmobranchii</taxon>
        <taxon>Galeomorphii</taxon>
        <taxon>Galeoidea</taxon>
        <taxon>Orectolobiformes</taxon>
        <taxon>Hemiscylliidae</taxon>
        <taxon>Chiloscyllium</taxon>
    </lineage>
</organism>
<keyword evidence="2" id="KW-1185">Reference proteome</keyword>
<dbReference type="AntiFam" id="ANF00095">
    <property type="entry name" value="Shadow ORF (opposite ABC transporters)"/>
</dbReference>
<gene>
    <name evidence="1" type="ORF">chiPu_0032510</name>
</gene>
<accession>A0A401U031</accession>